<keyword evidence="2" id="KW-1185">Reference proteome</keyword>
<comment type="caution">
    <text evidence="1">The sequence shown here is derived from an EMBL/GenBank/DDBJ whole genome shotgun (WGS) entry which is preliminary data.</text>
</comment>
<dbReference type="Proteomes" id="UP001151532">
    <property type="component" value="Chromosome 5"/>
</dbReference>
<proteinExistence type="predicted"/>
<gene>
    <name evidence="1" type="ORF">OIU79_016972</name>
</gene>
<dbReference type="OrthoDB" id="822728at2759"/>
<dbReference type="AlphaFoldDB" id="A0A9Q1AJC3"/>
<sequence>MDFRRCKTIVVALTKGLTMAKTEQAREMDNKSKKNYVARWDVFKWTEHMDGAFIDSLIRQQRLGNRVDSVFTTASKDNMECFDMFHGANGFVWGPENKMWAAKPRTWKAFVKAKPKSKMDDYSNWPS</sequence>
<evidence type="ECO:0000313" key="1">
    <source>
        <dbReference type="EMBL" id="KAJ6773398.1"/>
    </source>
</evidence>
<evidence type="ECO:0000313" key="2">
    <source>
        <dbReference type="Proteomes" id="UP001151532"/>
    </source>
</evidence>
<name>A0A9Q1AJC3_SALPP</name>
<protein>
    <submittedName>
        <fullName evidence="1">MYB/SANT-LIKE DNA-BINDING DOMAIN PROTEIN</fullName>
    </submittedName>
</protein>
<dbReference type="GO" id="GO:0003677">
    <property type="term" value="F:DNA binding"/>
    <property type="evidence" value="ECO:0007669"/>
    <property type="project" value="UniProtKB-KW"/>
</dbReference>
<organism evidence="1 2">
    <name type="scientific">Salix purpurea</name>
    <name type="common">Purple osier willow</name>
    <dbReference type="NCBI Taxonomy" id="77065"/>
    <lineage>
        <taxon>Eukaryota</taxon>
        <taxon>Viridiplantae</taxon>
        <taxon>Streptophyta</taxon>
        <taxon>Embryophyta</taxon>
        <taxon>Tracheophyta</taxon>
        <taxon>Spermatophyta</taxon>
        <taxon>Magnoliopsida</taxon>
        <taxon>eudicotyledons</taxon>
        <taxon>Gunneridae</taxon>
        <taxon>Pentapetalae</taxon>
        <taxon>rosids</taxon>
        <taxon>fabids</taxon>
        <taxon>Malpighiales</taxon>
        <taxon>Salicaceae</taxon>
        <taxon>Saliceae</taxon>
        <taxon>Salix</taxon>
    </lineage>
</organism>
<accession>A0A9Q1AJC3</accession>
<dbReference type="PANTHER" id="PTHR46929">
    <property type="entry name" value="EXPRESSED PROTEIN"/>
    <property type="match status" value="1"/>
</dbReference>
<keyword evidence="1" id="KW-0238">DNA-binding</keyword>
<reference evidence="1" key="1">
    <citation type="submission" date="2022-11" db="EMBL/GenBank/DDBJ databases">
        <authorList>
            <person name="Hyden B.L."/>
            <person name="Feng K."/>
            <person name="Yates T."/>
            <person name="Jawdy S."/>
            <person name="Smart L.B."/>
            <person name="Muchero W."/>
        </authorList>
    </citation>
    <scope>NUCLEOTIDE SEQUENCE</scope>
    <source>
        <tissue evidence="1">Shoot tip</tissue>
    </source>
</reference>
<reference evidence="1" key="2">
    <citation type="journal article" date="2023" name="Int. J. Mol. Sci.">
        <title>De Novo Assembly and Annotation of 11 Diverse Shrub Willow (Salix) Genomes Reveals Novel Gene Organization in Sex-Linked Regions.</title>
        <authorList>
            <person name="Hyden B."/>
            <person name="Feng K."/>
            <person name="Yates T.B."/>
            <person name="Jawdy S."/>
            <person name="Cereghino C."/>
            <person name="Smart L.B."/>
            <person name="Muchero W."/>
        </authorList>
    </citation>
    <scope>NUCLEOTIDE SEQUENCE</scope>
    <source>
        <tissue evidence="1">Shoot tip</tissue>
    </source>
</reference>
<dbReference type="EMBL" id="JAPFFK010000002">
    <property type="protein sequence ID" value="KAJ6773398.1"/>
    <property type="molecule type" value="Genomic_DNA"/>
</dbReference>
<dbReference type="PANTHER" id="PTHR46929:SF4">
    <property type="entry name" value="MYB_SANT-LIKE DOMAIN-CONTAINING PROTEIN"/>
    <property type="match status" value="1"/>
</dbReference>